<dbReference type="EMBL" id="LAZR01060274">
    <property type="protein sequence ID" value="KKK66031.1"/>
    <property type="molecule type" value="Genomic_DNA"/>
</dbReference>
<name>A0A0F9A1F1_9ZZZZ</name>
<reference evidence="1" key="1">
    <citation type="journal article" date="2015" name="Nature">
        <title>Complex archaea that bridge the gap between prokaryotes and eukaryotes.</title>
        <authorList>
            <person name="Spang A."/>
            <person name="Saw J.H."/>
            <person name="Jorgensen S.L."/>
            <person name="Zaremba-Niedzwiedzka K."/>
            <person name="Martijn J."/>
            <person name="Lind A.E."/>
            <person name="van Eijk R."/>
            <person name="Schleper C."/>
            <person name="Guy L."/>
            <person name="Ettema T.J."/>
        </authorList>
    </citation>
    <scope>NUCLEOTIDE SEQUENCE</scope>
</reference>
<protein>
    <submittedName>
        <fullName evidence="1">Uncharacterized protein</fullName>
    </submittedName>
</protein>
<accession>A0A0F9A1F1</accession>
<evidence type="ECO:0000313" key="1">
    <source>
        <dbReference type="EMBL" id="KKK66031.1"/>
    </source>
</evidence>
<comment type="caution">
    <text evidence="1">The sequence shown here is derived from an EMBL/GenBank/DDBJ whole genome shotgun (WGS) entry which is preliminary data.</text>
</comment>
<gene>
    <name evidence="1" type="ORF">LCGC14_2968160</name>
</gene>
<sequence>MDRETQAIANCVKALEPIKSDELALVRVLDYLADRMGISYRYAVPPKTRTQAKGVDYNAKVKE</sequence>
<dbReference type="AlphaFoldDB" id="A0A0F9A1F1"/>
<organism evidence="1">
    <name type="scientific">marine sediment metagenome</name>
    <dbReference type="NCBI Taxonomy" id="412755"/>
    <lineage>
        <taxon>unclassified sequences</taxon>
        <taxon>metagenomes</taxon>
        <taxon>ecological metagenomes</taxon>
    </lineage>
</organism>
<proteinExistence type="predicted"/>